<dbReference type="InterPro" id="IPR003593">
    <property type="entry name" value="AAA+_ATPase"/>
</dbReference>
<evidence type="ECO:0000313" key="13">
    <source>
        <dbReference type="EMBL" id="POW12741.1"/>
    </source>
</evidence>
<dbReference type="InterPro" id="IPR014756">
    <property type="entry name" value="Ig_E-set"/>
</dbReference>
<dbReference type="InterPro" id="IPR041094">
    <property type="entry name" value="Brr2_helicase_PWI"/>
</dbReference>
<feature type="region of interest" description="Disordered" evidence="10">
    <location>
        <begin position="212"/>
        <end position="314"/>
    </location>
</feature>
<dbReference type="FunFam" id="1.10.150.20:FF:000004">
    <property type="entry name" value="U5 small nuclear ribonucleoprotein helicase"/>
    <property type="match status" value="1"/>
</dbReference>
<dbReference type="Pfam" id="PF18149">
    <property type="entry name" value="Helicase_PWI"/>
    <property type="match status" value="1"/>
</dbReference>
<dbReference type="SMART" id="SM00973">
    <property type="entry name" value="Sec63"/>
    <property type="match status" value="2"/>
</dbReference>
<dbReference type="FunFam" id="2.60.40.150:FF:000133">
    <property type="entry name" value="Pre-mRNA splicing helicase, putative"/>
    <property type="match status" value="1"/>
</dbReference>
<dbReference type="Gene3D" id="1.10.150.20">
    <property type="entry name" value="5' to 3' exonuclease, C-terminal subdomain"/>
    <property type="match status" value="2"/>
</dbReference>
<keyword evidence="5" id="KW-0378">Hydrolase</keyword>
<dbReference type="InterPro" id="IPR001650">
    <property type="entry name" value="Helicase_C-like"/>
</dbReference>
<dbReference type="InterPro" id="IPR011545">
    <property type="entry name" value="DEAD/DEAH_box_helicase_dom"/>
</dbReference>
<proteinExistence type="predicted"/>
<gene>
    <name evidence="13" type="ORF">PSTT_04338</name>
</gene>
<dbReference type="InterPro" id="IPR027417">
    <property type="entry name" value="P-loop_NTPase"/>
</dbReference>
<evidence type="ECO:0000259" key="12">
    <source>
        <dbReference type="PROSITE" id="PS51194"/>
    </source>
</evidence>
<dbReference type="GO" id="GO:0003676">
    <property type="term" value="F:nucleic acid binding"/>
    <property type="evidence" value="ECO:0007669"/>
    <property type="project" value="InterPro"/>
</dbReference>
<comment type="subcellular location">
    <subcellularLocation>
        <location evidence="1">Nucleus</location>
    </subcellularLocation>
</comment>
<dbReference type="Pfam" id="PF00271">
    <property type="entry name" value="Helicase_C"/>
    <property type="match status" value="1"/>
</dbReference>
<dbReference type="FunFam" id="3.40.50.300:FF:000062">
    <property type="entry name" value="U5 small nuclear ribonucleoprotein helicase"/>
    <property type="match status" value="1"/>
</dbReference>
<dbReference type="GO" id="GO:0005682">
    <property type="term" value="C:U5 snRNP"/>
    <property type="evidence" value="ECO:0007669"/>
    <property type="project" value="UniProtKB-ARBA"/>
</dbReference>
<feature type="compositionally biased region" description="Polar residues" evidence="10">
    <location>
        <begin position="430"/>
        <end position="441"/>
    </location>
</feature>
<dbReference type="VEuPathDB" id="FungiDB:PSHT_08256"/>
<dbReference type="FunFam" id="1.10.3380.10:FF:000002">
    <property type="entry name" value="Activating signal cointegrator 1 complex subunit 3"/>
    <property type="match status" value="1"/>
</dbReference>
<dbReference type="PANTHER" id="PTHR47961:SF4">
    <property type="entry name" value="ACTIVATING SIGNAL COINTEGRATOR 1 COMPLEX SUBUNIT 3"/>
    <property type="match status" value="1"/>
</dbReference>
<keyword evidence="3" id="KW-0677">Repeat</keyword>
<dbReference type="InterPro" id="IPR050474">
    <property type="entry name" value="Hel308_SKI2-like"/>
</dbReference>
<evidence type="ECO:0000256" key="3">
    <source>
        <dbReference type="ARBA" id="ARBA00022737"/>
    </source>
</evidence>
<dbReference type="Gene3D" id="1.10.3380.10">
    <property type="entry name" value="Sec63 N-terminal domain-like domain"/>
    <property type="match status" value="2"/>
</dbReference>
<dbReference type="FunFam" id="3.40.50.300:FF:000254">
    <property type="entry name" value="U5 small nuclear ribonucleoprotein helicase"/>
    <property type="match status" value="1"/>
</dbReference>
<keyword evidence="14" id="KW-1185">Reference proteome</keyword>
<dbReference type="VEuPathDB" id="FungiDB:PSTT_04338"/>
<dbReference type="Pfam" id="PF02889">
    <property type="entry name" value="Sec63"/>
    <property type="match status" value="2"/>
</dbReference>
<evidence type="ECO:0000256" key="2">
    <source>
        <dbReference type="ARBA" id="ARBA00012552"/>
    </source>
</evidence>
<comment type="caution">
    <text evidence="13">The sequence shown here is derived from an EMBL/GenBank/DDBJ whole genome shotgun (WGS) entry which is preliminary data.</text>
</comment>
<name>A0A2S4VT86_9BASI</name>
<dbReference type="InterPro" id="IPR004179">
    <property type="entry name" value="Sec63-dom"/>
</dbReference>
<dbReference type="Pfam" id="PF23445">
    <property type="entry name" value="WHD_SNRNP200"/>
    <property type="match status" value="2"/>
</dbReference>
<dbReference type="GO" id="GO:0005524">
    <property type="term" value="F:ATP binding"/>
    <property type="evidence" value="ECO:0007669"/>
    <property type="project" value="UniProtKB-KW"/>
</dbReference>
<comment type="catalytic activity">
    <reaction evidence="9">
        <text>ATP + H2O = ADP + phosphate + H(+)</text>
        <dbReference type="Rhea" id="RHEA:13065"/>
        <dbReference type="ChEBI" id="CHEBI:15377"/>
        <dbReference type="ChEBI" id="CHEBI:15378"/>
        <dbReference type="ChEBI" id="CHEBI:30616"/>
        <dbReference type="ChEBI" id="CHEBI:43474"/>
        <dbReference type="ChEBI" id="CHEBI:456216"/>
        <dbReference type="EC" id="3.6.4.13"/>
    </reaction>
</comment>
<dbReference type="Proteomes" id="UP000239156">
    <property type="component" value="Unassembled WGS sequence"/>
</dbReference>
<feature type="compositionally biased region" description="Acidic residues" evidence="10">
    <location>
        <begin position="2227"/>
        <end position="2246"/>
    </location>
</feature>
<dbReference type="FunFam" id="3.40.50.300:FF:000368">
    <property type="entry name" value="U5 small nuclear ribonucleoprotein 200 kDa helicase"/>
    <property type="match status" value="1"/>
</dbReference>
<dbReference type="Pfam" id="PF21188">
    <property type="entry name" value="BRR2_plug"/>
    <property type="match status" value="1"/>
</dbReference>
<feature type="domain" description="Helicase ATP-binding" evidence="11">
    <location>
        <begin position="1404"/>
        <end position="1588"/>
    </location>
</feature>
<dbReference type="InterPro" id="IPR035892">
    <property type="entry name" value="C2_domain_sf"/>
</dbReference>
<keyword evidence="4" id="KW-0547">Nucleotide-binding</keyword>
<dbReference type="InterPro" id="IPR057842">
    <property type="entry name" value="WH_MER3"/>
</dbReference>
<evidence type="ECO:0000256" key="4">
    <source>
        <dbReference type="ARBA" id="ARBA00022741"/>
    </source>
</evidence>
<feature type="compositionally biased region" description="Acidic residues" evidence="10">
    <location>
        <begin position="246"/>
        <end position="259"/>
    </location>
</feature>
<dbReference type="CDD" id="cd18019">
    <property type="entry name" value="DEXHc_Brr2_1"/>
    <property type="match status" value="1"/>
</dbReference>
<dbReference type="Gene3D" id="1.10.10.10">
    <property type="entry name" value="Winged helix-like DNA-binding domain superfamily/Winged helix DNA-binding domain"/>
    <property type="match status" value="2"/>
</dbReference>
<dbReference type="EMBL" id="PKSL01000029">
    <property type="protein sequence ID" value="POW12741.1"/>
    <property type="molecule type" value="Genomic_DNA"/>
</dbReference>
<dbReference type="CDD" id="cd18021">
    <property type="entry name" value="DEXHc_Brr2_2"/>
    <property type="match status" value="1"/>
</dbReference>
<dbReference type="FunFam" id="1.10.3380.10:FF:000001">
    <property type="entry name" value="U5 small nuclear ribonucleoprotein helicase"/>
    <property type="match status" value="1"/>
</dbReference>
<keyword evidence="7" id="KW-0067">ATP-binding</keyword>
<evidence type="ECO:0000256" key="10">
    <source>
        <dbReference type="SAM" id="MobiDB-lite"/>
    </source>
</evidence>
<evidence type="ECO:0000256" key="8">
    <source>
        <dbReference type="ARBA" id="ARBA00023242"/>
    </source>
</evidence>
<dbReference type="GO" id="GO:0000393">
    <property type="term" value="P:spliceosomal conformational changes to generate catalytic conformation"/>
    <property type="evidence" value="ECO:0007669"/>
    <property type="project" value="UniProtKB-ARBA"/>
</dbReference>
<dbReference type="InterPro" id="IPR048863">
    <property type="entry name" value="BRR2_plug"/>
</dbReference>
<dbReference type="FunFam" id="1.10.10.10:FF:000024">
    <property type="entry name" value="U5 small nuclear ribonucleoprotein helicase"/>
    <property type="match status" value="1"/>
</dbReference>
<dbReference type="PANTHER" id="PTHR47961">
    <property type="entry name" value="DNA POLYMERASE THETA, PUTATIVE (AFU_ORTHOLOGUE AFUA_1G05260)-RELATED"/>
    <property type="match status" value="1"/>
</dbReference>
<feature type="region of interest" description="Disordered" evidence="10">
    <location>
        <begin position="489"/>
        <end position="522"/>
    </location>
</feature>
<keyword evidence="8" id="KW-0539">Nucleus</keyword>
<dbReference type="GO" id="GO:0016787">
    <property type="term" value="F:hydrolase activity"/>
    <property type="evidence" value="ECO:0007669"/>
    <property type="project" value="UniProtKB-KW"/>
</dbReference>
<evidence type="ECO:0000256" key="5">
    <source>
        <dbReference type="ARBA" id="ARBA00022801"/>
    </source>
</evidence>
<feature type="compositionally biased region" description="Low complexity" evidence="10">
    <location>
        <begin position="215"/>
        <end position="225"/>
    </location>
</feature>
<dbReference type="SMART" id="SM00487">
    <property type="entry name" value="DEXDc"/>
    <property type="match status" value="2"/>
</dbReference>
<reference evidence="13" key="1">
    <citation type="submission" date="2017-12" db="EMBL/GenBank/DDBJ databases">
        <title>Gene loss provides genomic basis for host adaptation in cereal stripe rust fungi.</title>
        <authorList>
            <person name="Xia C."/>
        </authorList>
    </citation>
    <scope>NUCLEOTIDE SEQUENCE [LARGE SCALE GENOMIC DNA]</scope>
    <source>
        <strain evidence="13">93-210</strain>
    </source>
</reference>
<evidence type="ECO:0000256" key="7">
    <source>
        <dbReference type="ARBA" id="ARBA00022840"/>
    </source>
</evidence>
<dbReference type="EC" id="3.6.4.13" evidence="2"/>
<feature type="region of interest" description="Disordered" evidence="10">
    <location>
        <begin position="45"/>
        <end position="66"/>
    </location>
</feature>
<dbReference type="SUPFAM" id="SSF52540">
    <property type="entry name" value="P-loop containing nucleoside triphosphate hydrolases"/>
    <property type="match status" value="4"/>
</dbReference>
<feature type="domain" description="Helicase C-terminal" evidence="12">
    <location>
        <begin position="779"/>
        <end position="969"/>
    </location>
</feature>
<dbReference type="CDD" id="cd18795">
    <property type="entry name" value="SF2_C_Ski2"/>
    <property type="match status" value="1"/>
</dbReference>
<dbReference type="GO" id="GO:0003678">
    <property type="term" value="F:DNA helicase activity"/>
    <property type="evidence" value="ECO:0007669"/>
    <property type="project" value="TreeGrafter"/>
</dbReference>
<dbReference type="FunFam" id="3.40.50.300:FF:000102">
    <property type="entry name" value="RNA helicase, activating signal cointegrator 1"/>
    <property type="match status" value="1"/>
</dbReference>
<dbReference type="FunFam" id="2.60.40.150:FF:000004">
    <property type="entry name" value="RNA helicase, activating signal cointegrator 1"/>
    <property type="match status" value="1"/>
</dbReference>
<dbReference type="Gene3D" id="3.40.50.300">
    <property type="entry name" value="P-loop containing nucleotide triphosphate hydrolases"/>
    <property type="match status" value="4"/>
</dbReference>
<accession>A0A2S4VT86</accession>
<evidence type="ECO:0000256" key="1">
    <source>
        <dbReference type="ARBA" id="ARBA00004123"/>
    </source>
</evidence>
<dbReference type="SMART" id="SM00490">
    <property type="entry name" value="HELICc"/>
    <property type="match status" value="2"/>
</dbReference>
<dbReference type="InterPro" id="IPR036388">
    <property type="entry name" value="WH-like_DNA-bd_sf"/>
</dbReference>
<dbReference type="FunFam" id="1.10.150.20:FF:000013">
    <property type="entry name" value="U5 small nuclear ribonucleoprotein kDa helicase"/>
    <property type="match status" value="1"/>
</dbReference>
<dbReference type="FunFam" id="1.10.10.10:FF:000012">
    <property type="entry name" value="U5 small nuclear ribonucleoprotein helicase"/>
    <property type="match status" value="1"/>
</dbReference>
<feature type="region of interest" description="Disordered" evidence="10">
    <location>
        <begin position="430"/>
        <end position="452"/>
    </location>
</feature>
<keyword evidence="6" id="KW-0347">Helicase</keyword>
<dbReference type="PROSITE" id="PS51194">
    <property type="entry name" value="HELICASE_CTER"/>
    <property type="match status" value="1"/>
</dbReference>
<feature type="compositionally biased region" description="Acidic residues" evidence="10">
    <location>
        <begin position="267"/>
        <end position="278"/>
    </location>
</feature>
<sequence>MIVLATSLKKILILGEVSNPFGASLAEDARVYAAMSSLVLTADRSKIPRRDNEPTGEPETLVGRIDPKSMGNRAFIESVAIKKDISKKKSKHITSSTDDRPKKFTETNSRRYADVIEAIQEIEGLNYKPRTNETRSIYELLLSSVQLSLGDQPNEIVRSAADMTIEAMKNDNDYPKDLDKKRTIEEFLGTISSEKFNELSNLAKKLTDYGDDDQAQQATGDNNQDGDTQKRANDLDDDNNGVAVVFEDDENGEDSDSDEFEIRDNSDSDQDSQDEENDLAQADTDQIDDPTDQIIIGPDSNNQHTSSDPKHKKGKHDLTIYDIDGFWLQRLIGSHFPDPIEAESKTKEAINLLSADNSSLRDLENSLVDLFDYDKFELVSVLTKHRDIIVWGTKWSRSDEDEKVNLAVVMREKGVGWIVKALTTGRGISNPQLQTASNSNKMDIDSQEPKPTTQFPTKANLEANSFLPNPKKVLDLSSMVFNQGSRTMTNKKCKLPEGSHKVQPTGQGYEEIHVPPPEKAPIKPEDLVKITELPHWCREAFKGATTLNRVQSKVFPVAFGQDEPILLCAPTGAGKTNVAMLTVLNEISKHRNETTGEIDLAAFKIVYVAPMKALVQEMVGNFSSRLKYLGIQVGELTGDRQMTKDQITMTQIIVTTPEKWDVITRKSTDTSYTNLVGLIIIDEIHLLHDERGPVLEALVSRTIRRMEQNHEYVRLVGLSATLPNYADVARFLRVNPKKGLFFFDSSARPCPLKLEFIGITEKKAIKRLQLTNEICYDKVMKQLNDKQQIIIFVHSRSETTRTAKNLKETSIERDEVGKYMSGGLATREILMETAENVRDPGLKDILQFGIGIHHAGLERVDRRLVEELFADGHLQVLVSTATLAWGVNLPAHAVIIKGTQIYNPEKGRWVELSPQDILQMLGRAGRPQYDTYGEGIIITNHSELQFHLSITTSQLPIESQLVSRLADILNAEIVLGTIRNREEAAQWLGYTYWYQRALENPSLYGFQHDPEDPLLLQKRSDIVHTAFCILEKSGLAKYDRKTGLVSSLELGKIASHYYVTNTSMSTYNQHLRPTMTLIELFRVFAASDEFKYVPTRPEEKQELAKLLEKVPIPVKESVGDPSAKINVLLQAYISRLPLEGFALMADMVYVTQSAGRILRALFEICLKRGWARLTHQALDLCKMVEKKMWVSMTPLRQFPSCSADIIRRAERKDFPWYRFFDLEPPELGELMGNPKLGKTIHRFVHQFPKLELQALVQPITRTMLRVELTITPDFMWDESVHGTAQMFWIMVEDVDGELILFSDQFLLRQRYASNEHFVTFYVPMIDPLPPNYFISVVADRWLHASTRLPLSFKHLILPEKFSQPTPLLDLQPLPVAALHNKAYESIYHKQGLKNFNKIQTQVFQALYTSNDNVLICSPTGSGKTICAEFALLRLWSQPEWQRCVCIEPYQEVVDLRVKEWRQKFGPLGKVIEPLTGELTRDVELTASDGSKAGQARIDIIICTPTQWDLVSRRWKQRKMVERTGLLIADEIHLIGSEIGPAYEVIVSRTRYVTAQSEISKTRIVALGCPLANARDLGDWMGANSQAIFNFSPGSRPLPLEVHIQSFNVPHFPSLMIQMAKPAYLSILEYAHEKPVIAFVPSRKQCRLTASDLSIYALSDEDPQRFLNIEQEDLAPYLSKVTDENLRETLASGIGYYHEAMSNTDKTIVQKLFEVGAIQIVIASKDTAWSIPMTAFMVIIMGVQNYEGKEHRYVDYSFPDILQMMGRACRPSEDDSSRCVLMCQQVRKEFLKKFLNEGLPIESHLHLSLHDHFNAEIVAKTIENKQDAVDWCTWQWFYRRLVANPNYYNMQATDHRHLSDHLSELVESTLSDLQNSNCIAIEDEMDTTPLPLGIVAAYYNINYITADVFSMSLTEKTKLKGILEIISAAQEFESIPLRHGEEGLLKKVYDRIPVKVGKVEYLSPHFKTNILLQAHFSRLTLPSDLLLDQVEILRKVPNLISAAVDVLSSQECLNTTVAMEFFQMVVQAVWNHDSPLKQIPGFNSEIIQRCTSANVTQVTDIMELEDDERNRLLQMDTKHLAKVAQFVNSYPAIEIKHEIEDEDSLTTNTPITLKVSLVAEEDEDEEEEVGGGGAGKSQQKKTAVAGNPVLAPFYPVSKQDCWWLIVEDPKQKKLLGLKKITGATPLPTKIEFTVPTAGKHELKLDLISDSYIGVDQELKLEINVAEGQDSDSDEDSDDDQEDGDSDQEMANGDQPPPPSE</sequence>
<dbReference type="SUPFAM" id="SSF81296">
    <property type="entry name" value="E set domains"/>
    <property type="match status" value="1"/>
</dbReference>
<evidence type="ECO:0000256" key="6">
    <source>
        <dbReference type="ARBA" id="ARBA00022806"/>
    </source>
</evidence>
<evidence type="ECO:0000259" key="11">
    <source>
        <dbReference type="PROSITE" id="PS51192"/>
    </source>
</evidence>
<organism evidence="13 14">
    <name type="scientific">Puccinia striiformis</name>
    <dbReference type="NCBI Taxonomy" id="27350"/>
    <lineage>
        <taxon>Eukaryota</taxon>
        <taxon>Fungi</taxon>
        <taxon>Dikarya</taxon>
        <taxon>Basidiomycota</taxon>
        <taxon>Pucciniomycotina</taxon>
        <taxon>Pucciniomycetes</taxon>
        <taxon>Pucciniales</taxon>
        <taxon>Pucciniaceae</taxon>
        <taxon>Puccinia</taxon>
    </lineage>
</organism>
<evidence type="ECO:0000256" key="9">
    <source>
        <dbReference type="ARBA" id="ARBA00047984"/>
    </source>
</evidence>
<dbReference type="SUPFAM" id="SSF158702">
    <property type="entry name" value="Sec63 N-terminal domain-like"/>
    <property type="match status" value="2"/>
</dbReference>
<dbReference type="InterPro" id="IPR014001">
    <property type="entry name" value="Helicase_ATP-bd"/>
</dbReference>
<dbReference type="Pfam" id="PF00270">
    <property type="entry name" value="DEAD"/>
    <property type="match status" value="2"/>
</dbReference>
<dbReference type="SMART" id="SM00382">
    <property type="entry name" value="AAA"/>
    <property type="match status" value="2"/>
</dbReference>
<protein>
    <recommendedName>
        <fullName evidence="2">RNA helicase</fullName>
        <ecNumber evidence="2">3.6.4.13</ecNumber>
    </recommendedName>
</protein>
<dbReference type="Gene3D" id="2.60.40.150">
    <property type="entry name" value="C2 domain"/>
    <property type="match status" value="2"/>
</dbReference>
<dbReference type="PROSITE" id="PS51192">
    <property type="entry name" value="HELICASE_ATP_BIND_1"/>
    <property type="match status" value="2"/>
</dbReference>
<dbReference type="GO" id="GO:0003724">
    <property type="term" value="F:RNA helicase activity"/>
    <property type="evidence" value="ECO:0007669"/>
    <property type="project" value="UniProtKB-EC"/>
</dbReference>
<evidence type="ECO:0000313" key="14">
    <source>
        <dbReference type="Proteomes" id="UP000239156"/>
    </source>
</evidence>
<dbReference type="PIRSF" id="PIRSF039073">
    <property type="entry name" value="BRR2"/>
    <property type="match status" value="1"/>
</dbReference>
<feature type="compositionally biased region" description="Acidic residues" evidence="10">
    <location>
        <begin position="2118"/>
        <end position="2128"/>
    </location>
</feature>
<feature type="domain" description="Helicase ATP-binding" evidence="11">
    <location>
        <begin position="556"/>
        <end position="740"/>
    </location>
</feature>
<feature type="region of interest" description="Disordered" evidence="10">
    <location>
        <begin position="2223"/>
        <end position="2259"/>
    </location>
</feature>
<feature type="region of interest" description="Disordered" evidence="10">
    <location>
        <begin position="2118"/>
        <end position="2140"/>
    </location>
</feature>
<dbReference type="GO" id="GO:0000712">
    <property type="term" value="P:resolution of meiotic recombination intermediates"/>
    <property type="evidence" value="ECO:0007669"/>
    <property type="project" value="TreeGrafter"/>
</dbReference>